<dbReference type="AlphaFoldDB" id="A0AAV5SJG9"/>
<evidence type="ECO:0000313" key="2">
    <source>
        <dbReference type="EMBL" id="GMS81554.1"/>
    </source>
</evidence>
<comment type="caution">
    <text evidence="2">The sequence shown here is derived from an EMBL/GenBank/DDBJ whole genome shotgun (WGS) entry which is preliminary data.</text>
</comment>
<feature type="non-terminal residue" evidence="2">
    <location>
        <position position="120"/>
    </location>
</feature>
<name>A0AAV5SJG9_9BILA</name>
<feature type="compositionally biased region" description="Basic and acidic residues" evidence="1">
    <location>
        <begin position="34"/>
        <end position="47"/>
    </location>
</feature>
<dbReference type="Proteomes" id="UP001432027">
    <property type="component" value="Unassembled WGS sequence"/>
</dbReference>
<accession>A0AAV5SJG9</accession>
<protein>
    <submittedName>
        <fullName evidence="2">Uncharacterized protein</fullName>
    </submittedName>
</protein>
<gene>
    <name evidence="2" type="ORF">PENTCL1PPCAC_3729</name>
</gene>
<organism evidence="2 3">
    <name type="scientific">Pristionchus entomophagus</name>
    <dbReference type="NCBI Taxonomy" id="358040"/>
    <lineage>
        <taxon>Eukaryota</taxon>
        <taxon>Metazoa</taxon>
        <taxon>Ecdysozoa</taxon>
        <taxon>Nematoda</taxon>
        <taxon>Chromadorea</taxon>
        <taxon>Rhabditida</taxon>
        <taxon>Rhabditina</taxon>
        <taxon>Diplogasteromorpha</taxon>
        <taxon>Diplogasteroidea</taxon>
        <taxon>Neodiplogasteridae</taxon>
        <taxon>Pristionchus</taxon>
    </lineage>
</organism>
<evidence type="ECO:0000256" key="1">
    <source>
        <dbReference type="SAM" id="MobiDB-lite"/>
    </source>
</evidence>
<dbReference type="EMBL" id="BTSX01000001">
    <property type="protein sequence ID" value="GMS81554.1"/>
    <property type="molecule type" value="Genomic_DNA"/>
</dbReference>
<sequence>NGRMYSKNPAYRNKKEGENKGTPFSPEVPCLIENKVENVESKNKAGDNQENPSETVNEKFLMEKKRRSSRSVPRPMSYAEPNDEFSNDANPPLMKMRLQSMKRDRNNDSDSVDVQYNVEK</sequence>
<feature type="non-terminal residue" evidence="2">
    <location>
        <position position="1"/>
    </location>
</feature>
<feature type="region of interest" description="Disordered" evidence="1">
    <location>
        <begin position="1"/>
        <end position="120"/>
    </location>
</feature>
<evidence type="ECO:0000313" key="3">
    <source>
        <dbReference type="Proteomes" id="UP001432027"/>
    </source>
</evidence>
<keyword evidence="3" id="KW-1185">Reference proteome</keyword>
<reference evidence="2" key="1">
    <citation type="submission" date="2023-10" db="EMBL/GenBank/DDBJ databases">
        <title>Genome assembly of Pristionchus species.</title>
        <authorList>
            <person name="Yoshida K."/>
            <person name="Sommer R.J."/>
        </authorList>
    </citation>
    <scope>NUCLEOTIDE SEQUENCE</scope>
    <source>
        <strain evidence="2">RS0144</strain>
    </source>
</reference>
<proteinExistence type="predicted"/>